<feature type="transmembrane region" description="Helical" evidence="1">
    <location>
        <begin position="20"/>
        <end position="40"/>
    </location>
</feature>
<dbReference type="InterPro" id="IPR007060">
    <property type="entry name" value="FtsL/DivIC"/>
</dbReference>
<evidence type="ECO:0000256" key="1">
    <source>
        <dbReference type="SAM" id="Phobius"/>
    </source>
</evidence>
<dbReference type="Pfam" id="PF04977">
    <property type="entry name" value="DivIC"/>
    <property type="match status" value="1"/>
</dbReference>
<gene>
    <name evidence="2" type="ORF">GCM10009117_21450</name>
</gene>
<keyword evidence="1" id="KW-1133">Transmembrane helix</keyword>
<comment type="caution">
    <text evidence="2">The sequence shown here is derived from an EMBL/GenBank/DDBJ whole genome shotgun (WGS) entry which is preliminary data.</text>
</comment>
<dbReference type="EMBL" id="BAAAFG010000016">
    <property type="protein sequence ID" value="GAA0872998.1"/>
    <property type="molecule type" value="Genomic_DNA"/>
</dbReference>
<reference evidence="2 3" key="1">
    <citation type="journal article" date="2019" name="Int. J. Syst. Evol. Microbiol.">
        <title>The Global Catalogue of Microorganisms (GCM) 10K type strain sequencing project: providing services to taxonomists for standard genome sequencing and annotation.</title>
        <authorList>
            <consortium name="The Broad Institute Genomics Platform"/>
            <consortium name="The Broad Institute Genome Sequencing Center for Infectious Disease"/>
            <person name="Wu L."/>
            <person name="Ma J."/>
        </authorList>
    </citation>
    <scope>NUCLEOTIDE SEQUENCE [LARGE SCALE GENOMIC DNA]</scope>
    <source>
        <strain evidence="2 3">JCM 16082</strain>
    </source>
</reference>
<evidence type="ECO:0008006" key="4">
    <source>
        <dbReference type="Google" id="ProtNLM"/>
    </source>
</evidence>
<keyword evidence="3" id="KW-1185">Reference proteome</keyword>
<evidence type="ECO:0000313" key="3">
    <source>
        <dbReference type="Proteomes" id="UP001500507"/>
    </source>
</evidence>
<dbReference type="RefSeq" id="WP_343767386.1">
    <property type="nucleotide sequence ID" value="NZ_BAAAFG010000016.1"/>
</dbReference>
<dbReference type="Proteomes" id="UP001500507">
    <property type="component" value="Unassembled WGS sequence"/>
</dbReference>
<name>A0ABN1MIH2_9FLAO</name>
<protein>
    <recommendedName>
        <fullName evidence="4">Septum formation initiator</fullName>
    </recommendedName>
</protein>
<accession>A0ABN1MIH2</accession>
<keyword evidence="1" id="KW-0812">Transmembrane</keyword>
<proteinExistence type="predicted"/>
<organism evidence="2 3">
    <name type="scientific">Gangjinia marincola</name>
    <dbReference type="NCBI Taxonomy" id="578463"/>
    <lineage>
        <taxon>Bacteria</taxon>
        <taxon>Pseudomonadati</taxon>
        <taxon>Bacteroidota</taxon>
        <taxon>Flavobacteriia</taxon>
        <taxon>Flavobacteriales</taxon>
        <taxon>Flavobacteriaceae</taxon>
        <taxon>Gangjinia</taxon>
    </lineage>
</organism>
<keyword evidence="1" id="KW-0472">Membrane</keyword>
<evidence type="ECO:0000313" key="2">
    <source>
        <dbReference type="EMBL" id="GAA0872998.1"/>
    </source>
</evidence>
<sequence>MKLKELRQKKWFKVISNKYILMLIIFGTWMFFLDSNNWFIHHELNSEIDDLNKNKLYYLNEISKDEKTLERLEDSVGLERFAREEYYMKRENEDIYIIEYEDSLKQRK</sequence>